<gene>
    <name evidence="3" type="ORF">AF77_05755</name>
</gene>
<comment type="similarity">
    <text evidence="1">Belongs to the N(4)/N(6)-methyltransferase family.</text>
</comment>
<evidence type="ECO:0000313" key="4">
    <source>
        <dbReference type="Proteomes" id="UP000035462"/>
    </source>
</evidence>
<proteinExistence type="inferred from homology"/>
<dbReference type="AlphaFoldDB" id="A0A837JCA8"/>
<dbReference type="Proteomes" id="UP000035462">
    <property type="component" value="Unassembled WGS sequence"/>
</dbReference>
<dbReference type="InterPro" id="IPR038333">
    <property type="entry name" value="T1MK-like_N_sf"/>
</dbReference>
<sequence>MCDALHRANILGFILKILTDLKESKSEDAKLDGETYTYILDEKYRWQNWAVLKVDGKKDIINNLSNIKLVIYLSF</sequence>
<evidence type="ECO:0000256" key="1">
    <source>
        <dbReference type="ARBA" id="ARBA00006594"/>
    </source>
</evidence>
<dbReference type="EMBL" id="JAIT01000039">
    <property type="protein sequence ID" value="KLE05024.1"/>
    <property type="molecule type" value="Genomic_DNA"/>
</dbReference>
<protein>
    <submittedName>
        <fullName evidence="3">Uncharacterized protein</fullName>
    </submittedName>
</protein>
<dbReference type="GO" id="GO:0009307">
    <property type="term" value="P:DNA restriction-modification system"/>
    <property type="evidence" value="ECO:0007669"/>
    <property type="project" value="UniProtKB-KW"/>
</dbReference>
<dbReference type="Gene3D" id="1.20.1260.30">
    <property type="match status" value="1"/>
</dbReference>
<name>A0A837JCA8_9BACT</name>
<reference evidence="3 4" key="1">
    <citation type="submission" date="2014-01" db="EMBL/GenBank/DDBJ databases">
        <title>Development of a Comparative Genomic Fingerprinting Assay for High Resolution Genotyping of Arcobacter butzleri.</title>
        <authorList>
            <person name="Webb A.L."/>
            <person name="Inglis G.D."/>
            <person name="Kruczkiewicz P."/>
            <person name="Selinger L.B."/>
            <person name="Taboada E.N."/>
        </authorList>
    </citation>
    <scope>NUCLEOTIDE SEQUENCE [LARGE SCALE GENOMIC DNA]</scope>
    <source>
        <strain evidence="3 4">L352</strain>
    </source>
</reference>
<keyword evidence="2" id="KW-0680">Restriction system</keyword>
<evidence type="ECO:0000256" key="2">
    <source>
        <dbReference type="ARBA" id="ARBA00022747"/>
    </source>
</evidence>
<comment type="caution">
    <text evidence="3">The sequence shown here is derived from an EMBL/GenBank/DDBJ whole genome shotgun (WGS) entry which is preliminary data.</text>
</comment>
<organism evidence="3 4">
    <name type="scientific">Aliarcobacter butzleri L352</name>
    <dbReference type="NCBI Taxonomy" id="1447260"/>
    <lineage>
        <taxon>Bacteria</taxon>
        <taxon>Pseudomonadati</taxon>
        <taxon>Campylobacterota</taxon>
        <taxon>Epsilonproteobacteria</taxon>
        <taxon>Campylobacterales</taxon>
        <taxon>Arcobacteraceae</taxon>
        <taxon>Aliarcobacter</taxon>
    </lineage>
</organism>
<dbReference type="RefSeq" id="WP_046994847.1">
    <property type="nucleotide sequence ID" value="NZ_JAIT01000039.1"/>
</dbReference>
<evidence type="ECO:0000313" key="3">
    <source>
        <dbReference type="EMBL" id="KLE05024.1"/>
    </source>
</evidence>
<accession>A0A837JCA8</accession>